<dbReference type="EMBL" id="JAPKFM010000001">
    <property type="protein sequence ID" value="MCX2962672.1"/>
    <property type="molecule type" value="Genomic_DNA"/>
</dbReference>
<evidence type="ECO:0000256" key="6">
    <source>
        <dbReference type="ARBA" id="ARBA00023136"/>
    </source>
</evidence>
<feature type="transmembrane region" description="Helical" evidence="7">
    <location>
        <begin position="136"/>
        <end position="160"/>
    </location>
</feature>
<feature type="domain" description="RCK C-terminal" evidence="8">
    <location>
        <begin position="310"/>
        <end position="392"/>
    </location>
</feature>
<keyword evidence="2" id="KW-0813">Transport</keyword>
<dbReference type="GO" id="GO:0008324">
    <property type="term" value="F:monoatomic cation transmembrane transporter activity"/>
    <property type="evidence" value="ECO:0007669"/>
    <property type="project" value="InterPro"/>
</dbReference>
<dbReference type="GO" id="GO:0005886">
    <property type="term" value="C:plasma membrane"/>
    <property type="evidence" value="ECO:0007669"/>
    <property type="project" value="TreeGrafter"/>
</dbReference>
<keyword evidence="4" id="KW-0677">Repeat</keyword>
<keyword evidence="6 7" id="KW-0472">Membrane</keyword>
<reference evidence="9" key="1">
    <citation type="submission" date="2022-10" db="EMBL/GenBank/DDBJ databases">
        <title>WGS of marine actinomycetes from Thailand.</title>
        <authorList>
            <person name="Thawai C."/>
        </authorList>
    </citation>
    <scope>NUCLEOTIDE SEQUENCE</scope>
    <source>
        <strain evidence="9">SW21</strain>
    </source>
</reference>
<evidence type="ECO:0000256" key="7">
    <source>
        <dbReference type="SAM" id="Phobius"/>
    </source>
</evidence>
<dbReference type="PANTHER" id="PTHR43652:SF2">
    <property type="entry name" value="BASIC AMINO ACID ANTIPORTER YFCC-RELATED"/>
    <property type="match status" value="1"/>
</dbReference>
<dbReference type="InterPro" id="IPR006037">
    <property type="entry name" value="RCK_C"/>
</dbReference>
<dbReference type="InterPro" id="IPR036721">
    <property type="entry name" value="RCK_C_sf"/>
</dbReference>
<evidence type="ECO:0000256" key="3">
    <source>
        <dbReference type="ARBA" id="ARBA00022692"/>
    </source>
</evidence>
<protein>
    <submittedName>
        <fullName evidence="9">SLC13 family permease</fullName>
    </submittedName>
</protein>
<name>A0A9X3D0T8_9ACTN</name>
<feature type="transmembrane region" description="Helical" evidence="7">
    <location>
        <begin position="579"/>
        <end position="602"/>
    </location>
</feature>
<evidence type="ECO:0000259" key="8">
    <source>
        <dbReference type="PROSITE" id="PS51202"/>
    </source>
</evidence>
<evidence type="ECO:0000256" key="2">
    <source>
        <dbReference type="ARBA" id="ARBA00022448"/>
    </source>
</evidence>
<comment type="subcellular location">
    <subcellularLocation>
        <location evidence="1">Membrane</location>
        <topology evidence="1">Multi-pass membrane protein</topology>
    </subcellularLocation>
</comment>
<feature type="transmembrane region" description="Helical" evidence="7">
    <location>
        <begin position="27"/>
        <end position="48"/>
    </location>
</feature>
<dbReference type="PROSITE" id="PS51202">
    <property type="entry name" value="RCK_C"/>
    <property type="match status" value="1"/>
</dbReference>
<feature type="transmembrane region" description="Helical" evidence="7">
    <location>
        <begin position="55"/>
        <end position="79"/>
    </location>
</feature>
<keyword evidence="5 7" id="KW-1133">Transmembrane helix</keyword>
<organism evidence="9 10">
    <name type="scientific">Gordonia aquimaris</name>
    <dbReference type="NCBI Taxonomy" id="2984863"/>
    <lineage>
        <taxon>Bacteria</taxon>
        <taxon>Bacillati</taxon>
        <taxon>Actinomycetota</taxon>
        <taxon>Actinomycetes</taxon>
        <taxon>Mycobacteriales</taxon>
        <taxon>Gordoniaceae</taxon>
        <taxon>Gordonia</taxon>
    </lineage>
</organism>
<evidence type="ECO:0000313" key="9">
    <source>
        <dbReference type="EMBL" id="MCX2962672.1"/>
    </source>
</evidence>
<feature type="transmembrane region" description="Helical" evidence="7">
    <location>
        <begin position="499"/>
        <end position="532"/>
    </location>
</feature>
<evidence type="ECO:0000256" key="5">
    <source>
        <dbReference type="ARBA" id="ARBA00022989"/>
    </source>
</evidence>
<dbReference type="SUPFAM" id="SSF116726">
    <property type="entry name" value="TrkA C-terminal domain-like"/>
    <property type="match status" value="2"/>
</dbReference>
<dbReference type="PANTHER" id="PTHR43652">
    <property type="entry name" value="BASIC AMINO ACID ANTIPORTER YFCC-RELATED"/>
    <property type="match status" value="1"/>
</dbReference>
<evidence type="ECO:0000256" key="4">
    <source>
        <dbReference type="ARBA" id="ARBA00022737"/>
    </source>
</evidence>
<dbReference type="AlphaFoldDB" id="A0A9X3D0T8"/>
<dbReference type="Pfam" id="PF03600">
    <property type="entry name" value="CitMHS"/>
    <property type="match status" value="1"/>
</dbReference>
<feature type="transmembrane region" description="Helical" evidence="7">
    <location>
        <begin position="544"/>
        <end position="567"/>
    </location>
</feature>
<comment type="caution">
    <text evidence="9">The sequence shown here is derived from an EMBL/GenBank/DDBJ whole genome shotgun (WGS) entry which is preliminary data.</text>
</comment>
<dbReference type="RefSeq" id="WP_266059716.1">
    <property type="nucleotide sequence ID" value="NZ_JAPKFM010000001.1"/>
</dbReference>
<feature type="transmembrane region" description="Helical" evidence="7">
    <location>
        <begin position="99"/>
        <end position="124"/>
    </location>
</feature>
<accession>A0A9X3D0T8</accession>
<proteinExistence type="predicted"/>
<evidence type="ECO:0000313" key="10">
    <source>
        <dbReference type="Proteomes" id="UP001143347"/>
    </source>
</evidence>
<feature type="transmembrane region" description="Helical" evidence="7">
    <location>
        <begin position="417"/>
        <end position="446"/>
    </location>
</feature>
<gene>
    <name evidence="9" type="ORF">OSB52_01045</name>
</gene>
<feature type="transmembrane region" description="Helical" evidence="7">
    <location>
        <begin position="172"/>
        <end position="195"/>
    </location>
</feature>
<feature type="transmembrane region" description="Helical" evidence="7">
    <location>
        <begin position="458"/>
        <end position="478"/>
    </location>
</feature>
<keyword evidence="10" id="KW-1185">Reference proteome</keyword>
<dbReference type="InterPro" id="IPR004680">
    <property type="entry name" value="Cit_transptr-like_dom"/>
</dbReference>
<feature type="transmembrane region" description="Helical" evidence="7">
    <location>
        <begin position="5"/>
        <end position="21"/>
    </location>
</feature>
<dbReference type="GO" id="GO:0006813">
    <property type="term" value="P:potassium ion transport"/>
    <property type="evidence" value="ECO:0007669"/>
    <property type="project" value="InterPro"/>
</dbReference>
<dbReference type="Gene3D" id="3.30.70.1450">
    <property type="entry name" value="Regulator of K+ conductance, C-terminal domain"/>
    <property type="match status" value="1"/>
</dbReference>
<evidence type="ECO:0000256" key="1">
    <source>
        <dbReference type="ARBA" id="ARBA00004141"/>
    </source>
</evidence>
<keyword evidence="3 7" id="KW-0812">Transmembrane</keyword>
<sequence length="604" mass="62724">MSDATLSLVILAVTIVLFVWNRLPVGVVAIASALALYFCGLIDLAGLTTGLGDNVIVFIAALFVVSEGLEASGITAWAGRLLTRAAGTGRVRVLGAITILSAILSALITINGAAAALVPVTVAVARHAFMLPSKVLIPLAYACSAGSMLTLSGSPVNVIVNDAARTATGNGFSYFEFGLIGIPLVIVTFAVIAIFGGRLLPDRRSTALPADFSNYLGTVVDHYGLGERVYRLHVGAESSCVGTPVRDAVASDTRDVLPIAAQGGLGAGLVESGHRLQNGDVLVVSGSGQAVDDFARSCELTVEDVAGRHARSGRLIDRDAGVSEVVIPPRSEWIGSKVCPGMVRSEDGLLVMSIRRRNKDVGPRSVELVEGDTMLVHGPWRAIDALADNQQVLVVGSSEQLRRQTVALGHSAPRAGVILVAMIALLASGAVPPVVAGLLAALAMVVSKVITSEQAYRAVSWPTVVLIAALIPMSSAITDSGGAELIAQPIVDLVADRSAYLLLIVLFLLTAILGQFISNAATTLIVIPIALAAAADIGVDPRPILMLVCTAAAAAVLTPIATPANMIVMNPGGYRFGDYWRLGVIVMACWLVIAVLLIPVFWPL</sequence>
<dbReference type="Proteomes" id="UP001143347">
    <property type="component" value="Unassembled WGS sequence"/>
</dbReference>
<dbReference type="InterPro" id="IPR051679">
    <property type="entry name" value="DASS-Related_Transporters"/>
</dbReference>